<dbReference type="EMBL" id="CP032707">
    <property type="protein sequence ID" value="AYG95616.1"/>
    <property type="molecule type" value="Genomic_DNA"/>
</dbReference>
<reference evidence="2 3" key="1">
    <citation type="submission" date="2018-10" db="EMBL/GenBank/DDBJ databases">
        <title>Complete genome sequence of Brevundimonas naejangsanensis BRV3.</title>
        <authorList>
            <person name="Berrios L."/>
            <person name="Ely B."/>
        </authorList>
    </citation>
    <scope>NUCLEOTIDE SEQUENCE [LARGE SCALE GENOMIC DNA]</scope>
    <source>
        <strain evidence="2 3">BRV3</strain>
    </source>
</reference>
<dbReference type="Pfam" id="PF20698">
    <property type="entry name" value="PIN-TPR-GreABC"/>
    <property type="match status" value="1"/>
</dbReference>
<dbReference type="OrthoDB" id="7281435at2"/>
<dbReference type="InterPro" id="IPR048987">
    <property type="entry name" value="PIN-TPR-GreABC"/>
</dbReference>
<gene>
    <name evidence="2" type="ORF">D8I30_10815</name>
</gene>
<name>A0A494RQP9_9CAUL</name>
<evidence type="ECO:0000313" key="2">
    <source>
        <dbReference type="EMBL" id="AYG95616.1"/>
    </source>
</evidence>
<organism evidence="2 3">
    <name type="scientific">Brevundimonas naejangsanensis</name>
    <dbReference type="NCBI Taxonomy" id="588932"/>
    <lineage>
        <taxon>Bacteria</taxon>
        <taxon>Pseudomonadati</taxon>
        <taxon>Pseudomonadota</taxon>
        <taxon>Alphaproteobacteria</taxon>
        <taxon>Caulobacterales</taxon>
        <taxon>Caulobacteraceae</taxon>
        <taxon>Brevundimonas</taxon>
    </lineage>
</organism>
<sequence>MLSSTIIPMPANDKDFEEKCVVLFAGLLGDPNVKTYGARGQGQSGLDLIGRRARDPMQPVGVQCKLKTKGGRLTEKEIREETAAALTVTPHLTEYYIVTTASDDPSFDRLALELSQGQQKLGRTIDIQVFGWETLQQKIRGDQKARDAFDPGHSPAMDALLVVATETLGVGQQVKDKSDLILERIVHLTATVAPMDTARGTALEAHLDKQIDGLRDLIHAGKPRTALGLLKTLEDDLGADVGVAVRARVRANRGIAHLHLGEEAKGGKLLLEAYDINPADPKVRGNRILGLLLTGDGAAAVEFARAVVAEDPANVGAVTFLYELAGRVDGAPDPVALTPADLLDDRHVVNSRISWLRRVDAADETWRDLARSARARFGDDESIAQHYADALLGEVASTVPFARAIALADDDLARLTEVRDILTGLWDTLRQSEVVNQANSLAVACNLATALRGLNDRAGAQDIIDDALKHAPDDPDLRANAAQLALDRRDLETTLSLMEPLPESSYRTLMMLNAWSHRSDWAEVIAFATPDRRERVDEDQRQMFDTMLYRARCASNPAEIGEATTALLKAWPDRLTTRVVAADIARHADDSSAERLKEEALAMLRSDTPYPDRLMLAQLMVFDQDFDGVIAALDGKVATDAPSEPLTWLAWSFANASPRPRIHAFFTSLAAPVLETFNYARLAGEAEARRGDLSLAERHLRRALKAEPRDLRSRLTLQNVLERDGKRSEAARLIQDHPDDGVGELRDRMRMAYLLRRDGRADQALAIGYRAVVEGRDREDVVASYPSLFFMSEALPDAVAVSTVAPDVWFDLAGVGVPDVSGIVEAAPGEGRYAPDHPLVRAMEGKVVGDTVVLPSSGLGPDRTYTLREIKHKYVWLLHDVMRSHATRFPEDNSLVGMTMKDGDIEPMLEMVRKLDTQTRAVIQAYVDLKLPVSVVAAMSHVSTIEFVERLPVIDVALLTCTGAEIERREAEAAVDAAKGRGAVLDTFTAWTAHHLGVLPALKAWFGQLILPRSSLDELLEVRGKSEMNRGRESMTLSFDGDQAVREIHPADRGDKVMALIDAAVEDIRAHCEIAPNDGSDDVELDLEKIGWLRSGQIVDPLHLARSRVTLLLSDDLRLRQLSGGRAPGCRSPSRACLRPAVFRGRTSSGQWRGWRQADMTIFGSTSPCCWTCSRWTIRRPTPCSARPLNTSGAVTLKFSRTPLWSEISCRPSTQSDCRRGRARRRPVSCSPN</sequence>
<dbReference type="Proteomes" id="UP000276984">
    <property type="component" value="Chromosome"/>
</dbReference>
<keyword evidence="3" id="KW-1185">Reference proteome</keyword>
<protein>
    <recommendedName>
        <fullName evidence="1">PIN domain-containing protein</fullName>
    </recommendedName>
</protein>
<dbReference type="AlphaFoldDB" id="A0A494RQP9"/>
<dbReference type="SUPFAM" id="SSF48452">
    <property type="entry name" value="TPR-like"/>
    <property type="match status" value="1"/>
</dbReference>
<proteinExistence type="predicted"/>
<dbReference type="InterPro" id="IPR019734">
    <property type="entry name" value="TPR_rpt"/>
</dbReference>
<dbReference type="Gene3D" id="1.25.40.10">
    <property type="entry name" value="Tetratricopeptide repeat domain"/>
    <property type="match status" value="2"/>
</dbReference>
<evidence type="ECO:0000259" key="1">
    <source>
        <dbReference type="Pfam" id="PF20698"/>
    </source>
</evidence>
<evidence type="ECO:0000313" key="3">
    <source>
        <dbReference type="Proteomes" id="UP000276984"/>
    </source>
</evidence>
<dbReference type="RefSeq" id="WP_121482750.1">
    <property type="nucleotide sequence ID" value="NZ_CP032707.1"/>
</dbReference>
<dbReference type="InterPro" id="IPR011990">
    <property type="entry name" value="TPR-like_helical_dom_sf"/>
</dbReference>
<dbReference type="SMART" id="SM00028">
    <property type="entry name" value="TPR"/>
    <property type="match status" value="4"/>
</dbReference>
<accession>A0A494RQP9</accession>
<feature type="domain" description="PIN" evidence="1">
    <location>
        <begin position="984"/>
        <end position="1123"/>
    </location>
</feature>